<dbReference type="InterPro" id="IPR019175">
    <property type="entry name" value="Prp31_C"/>
</dbReference>
<reference evidence="6" key="1">
    <citation type="journal article" date="2020" name="Stud. Mycol.">
        <title>101 Dothideomycetes genomes: a test case for predicting lifestyles and emergence of pathogens.</title>
        <authorList>
            <person name="Haridas S."/>
            <person name="Albert R."/>
            <person name="Binder M."/>
            <person name="Bloem J."/>
            <person name="Labutti K."/>
            <person name="Salamov A."/>
            <person name="Andreopoulos B."/>
            <person name="Baker S."/>
            <person name="Barry K."/>
            <person name="Bills G."/>
            <person name="Bluhm B."/>
            <person name="Cannon C."/>
            <person name="Castanera R."/>
            <person name="Culley D."/>
            <person name="Daum C."/>
            <person name="Ezra D."/>
            <person name="Gonzalez J."/>
            <person name="Henrissat B."/>
            <person name="Kuo A."/>
            <person name="Liang C."/>
            <person name="Lipzen A."/>
            <person name="Lutzoni F."/>
            <person name="Magnuson J."/>
            <person name="Mondo S."/>
            <person name="Nolan M."/>
            <person name="Ohm R."/>
            <person name="Pangilinan J."/>
            <person name="Park H.-J."/>
            <person name="Ramirez L."/>
            <person name="Alfaro M."/>
            <person name="Sun H."/>
            <person name="Tritt A."/>
            <person name="Yoshinaga Y."/>
            <person name="Zwiers L.-H."/>
            <person name="Turgeon B."/>
            <person name="Goodwin S."/>
            <person name="Spatafora J."/>
            <person name="Crous P."/>
            <person name="Grigoriev I."/>
        </authorList>
    </citation>
    <scope>NUCLEOTIDE SEQUENCE</scope>
    <source>
        <strain evidence="6">CBS 262.69</strain>
    </source>
</reference>
<keyword evidence="7" id="KW-1185">Reference proteome</keyword>
<comment type="subcellular location">
    <subcellularLocation>
        <location evidence="1">Nucleus</location>
    </subcellularLocation>
</comment>
<dbReference type="Gene3D" id="1.10.246.90">
    <property type="entry name" value="Nop domain"/>
    <property type="match status" value="1"/>
</dbReference>
<dbReference type="FunFam" id="1.10.246.90:FF:000002">
    <property type="entry name" value="U4/U6 small nuclear ribonucleoprotein Prp31"/>
    <property type="match status" value="1"/>
</dbReference>
<feature type="compositionally biased region" description="Basic and acidic residues" evidence="4">
    <location>
        <begin position="357"/>
        <end position="366"/>
    </location>
</feature>
<dbReference type="Pfam" id="PF09785">
    <property type="entry name" value="Prp31_C"/>
    <property type="match status" value="1"/>
</dbReference>
<dbReference type="EMBL" id="ML996687">
    <property type="protein sequence ID" value="KAF2405273.1"/>
    <property type="molecule type" value="Genomic_DNA"/>
</dbReference>
<dbReference type="InterPro" id="IPR042239">
    <property type="entry name" value="Nop_C"/>
</dbReference>
<dbReference type="InterPro" id="IPR002687">
    <property type="entry name" value="Nop_dom"/>
</dbReference>
<dbReference type="Gene3D" id="1.10.287.4070">
    <property type="match status" value="1"/>
</dbReference>
<dbReference type="InterPro" id="IPR027105">
    <property type="entry name" value="Prp31"/>
</dbReference>
<dbReference type="PROSITE" id="PS51358">
    <property type="entry name" value="NOP"/>
    <property type="match status" value="1"/>
</dbReference>
<dbReference type="PANTHER" id="PTHR13904:SF0">
    <property type="entry name" value="U4_U6 SMALL NUCLEAR RIBONUCLEOPROTEIN PRP31"/>
    <property type="match status" value="1"/>
</dbReference>
<gene>
    <name evidence="6" type="ORF">EJ06DRAFT_525799</name>
</gene>
<evidence type="ECO:0000313" key="7">
    <source>
        <dbReference type="Proteomes" id="UP000799640"/>
    </source>
</evidence>
<name>A0A6G1IAD7_9PEZI</name>
<sequence>MEDLKAVVNSSDNPVGVPLSQVLDGPQLMSVRMEATTTQGQSLSDEALQTVIRACEMVLQLDQAKKILTDYVQSRMNMFAPNLTALIGSETAALLVNACGGLKGLAKTPSCNIPNIGWKKQTFGLATNVGVRQKGYLFNSPIVQNIPNDLKTQAMRIVAAKLVLAARCDQVHTTPDGATGEKLKEDCEERLEKLTEAAPNRGVRALPAPDDKPSRKRGGRRARKAKEQYAMTELRKAQNRVQFGKEEQEVGYGTGESTKGLGMVGQAGDGRVRITQVDQRTKAKLSKKNPGWGGATPANGLASSLRGFGQGAAPSVLKNHGLRTTGVGTGTSSVIAFTPIQGLELINPTVKDEMARKRKADEDRWFKSGTFTQVGGSQSQSNGQAEPKVDSAGFKVPAIPAIKRLKAEK</sequence>
<dbReference type="InterPro" id="IPR036070">
    <property type="entry name" value="Nop_dom_sf"/>
</dbReference>
<organism evidence="6 7">
    <name type="scientific">Trichodelitschia bisporula</name>
    <dbReference type="NCBI Taxonomy" id="703511"/>
    <lineage>
        <taxon>Eukaryota</taxon>
        <taxon>Fungi</taxon>
        <taxon>Dikarya</taxon>
        <taxon>Ascomycota</taxon>
        <taxon>Pezizomycotina</taxon>
        <taxon>Dothideomycetes</taxon>
        <taxon>Dothideomycetes incertae sedis</taxon>
        <taxon>Phaeotrichales</taxon>
        <taxon>Phaeotrichaceae</taxon>
        <taxon>Trichodelitschia</taxon>
    </lineage>
</organism>
<dbReference type="Pfam" id="PF01798">
    <property type="entry name" value="Nop"/>
    <property type="match status" value="1"/>
</dbReference>
<proteinExistence type="predicted"/>
<evidence type="ECO:0000256" key="3">
    <source>
        <dbReference type="ARBA" id="ARBA00023274"/>
    </source>
</evidence>
<dbReference type="GO" id="GO:0000244">
    <property type="term" value="P:spliceosomal tri-snRNP complex assembly"/>
    <property type="evidence" value="ECO:0007669"/>
    <property type="project" value="InterPro"/>
</dbReference>
<dbReference type="AlphaFoldDB" id="A0A6G1IAD7"/>
<accession>A0A6G1IAD7</accession>
<keyword evidence="3" id="KW-0687">Ribonucleoprotein</keyword>
<dbReference type="SUPFAM" id="SSF89124">
    <property type="entry name" value="Nop domain"/>
    <property type="match status" value="1"/>
</dbReference>
<dbReference type="PANTHER" id="PTHR13904">
    <property type="entry name" value="PRE-MRNA SPLICING FACTOR PRP31"/>
    <property type="match status" value="1"/>
</dbReference>
<dbReference type="OrthoDB" id="4771285at2759"/>
<dbReference type="GO" id="GO:0005687">
    <property type="term" value="C:U4 snRNP"/>
    <property type="evidence" value="ECO:0007669"/>
    <property type="project" value="TreeGrafter"/>
</dbReference>
<evidence type="ECO:0000256" key="2">
    <source>
        <dbReference type="ARBA" id="ARBA00023242"/>
    </source>
</evidence>
<evidence type="ECO:0000256" key="1">
    <source>
        <dbReference type="ARBA" id="ARBA00004123"/>
    </source>
</evidence>
<evidence type="ECO:0000313" key="6">
    <source>
        <dbReference type="EMBL" id="KAF2405273.1"/>
    </source>
</evidence>
<dbReference type="GO" id="GO:0071011">
    <property type="term" value="C:precatalytic spliceosome"/>
    <property type="evidence" value="ECO:0007669"/>
    <property type="project" value="TreeGrafter"/>
</dbReference>
<evidence type="ECO:0000259" key="5">
    <source>
        <dbReference type="PROSITE" id="PS51358"/>
    </source>
</evidence>
<keyword evidence="2" id="KW-0539">Nucleus</keyword>
<feature type="domain" description="Nop" evidence="5">
    <location>
        <begin position="79"/>
        <end position="196"/>
    </location>
</feature>
<feature type="region of interest" description="Disordered" evidence="4">
    <location>
        <begin position="357"/>
        <end position="392"/>
    </location>
</feature>
<evidence type="ECO:0000256" key="4">
    <source>
        <dbReference type="SAM" id="MobiDB-lite"/>
    </source>
</evidence>
<feature type="compositionally biased region" description="Basic residues" evidence="4">
    <location>
        <begin position="214"/>
        <end position="224"/>
    </location>
</feature>
<dbReference type="Proteomes" id="UP000799640">
    <property type="component" value="Unassembled WGS sequence"/>
</dbReference>
<protein>
    <submittedName>
        <fullName evidence="6">Nop domain-containing protein</fullName>
    </submittedName>
</protein>
<feature type="region of interest" description="Disordered" evidence="4">
    <location>
        <begin position="197"/>
        <end position="229"/>
    </location>
</feature>
<feature type="compositionally biased region" description="Low complexity" evidence="4">
    <location>
        <begin position="375"/>
        <end position="384"/>
    </location>
</feature>
<dbReference type="GO" id="GO:0046540">
    <property type="term" value="C:U4/U6 x U5 tri-snRNP complex"/>
    <property type="evidence" value="ECO:0007669"/>
    <property type="project" value="InterPro"/>
</dbReference>